<dbReference type="Proteomes" id="UP000886842">
    <property type="component" value="Unassembled WGS sequence"/>
</dbReference>
<sequence>MEGLTMADIELDRDEIFALANAQAQVKAAVRGRASRMTARIRRELAKTGIDASVSIRDHPLPTGRTSVDVVVEPTNPKDERRVGRIARNAGRAVRR</sequence>
<gene>
    <name evidence="1" type="ORF">IAA98_02660</name>
</gene>
<comment type="caution">
    <text evidence="1">The sequence shown here is derived from an EMBL/GenBank/DDBJ whole genome shotgun (WGS) entry which is preliminary data.</text>
</comment>
<evidence type="ECO:0000313" key="2">
    <source>
        <dbReference type="Proteomes" id="UP000886842"/>
    </source>
</evidence>
<protein>
    <submittedName>
        <fullName evidence="1">Uncharacterized protein</fullName>
    </submittedName>
</protein>
<reference evidence="1" key="1">
    <citation type="submission" date="2020-10" db="EMBL/GenBank/DDBJ databases">
        <authorList>
            <person name="Gilroy R."/>
        </authorList>
    </citation>
    <scope>NUCLEOTIDE SEQUENCE</scope>
    <source>
        <strain evidence="1">ChiGjej1B1-24693</strain>
    </source>
</reference>
<accession>A0A9D1GVW1</accession>
<evidence type="ECO:0000313" key="1">
    <source>
        <dbReference type="EMBL" id="HIT74466.1"/>
    </source>
</evidence>
<reference evidence="1" key="2">
    <citation type="journal article" date="2021" name="PeerJ">
        <title>Extensive microbial diversity within the chicken gut microbiome revealed by metagenomics and culture.</title>
        <authorList>
            <person name="Gilroy R."/>
            <person name="Ravi A."/>
            <person name="Getino M."/>
            <person name="Pursley I."/>
            <person name="Horton D.L."/>
            <person name="Alikhan N.F."/>
            <person name="Baker D."/>
            <person name="Gharbi K."/>
            <person name="Hall N."/>
            <person name="Watson M."/>
            <person name="Adriaenssens E.M."/>
            <person name="Foster-Nyarko E."/>
            <person name="Jarju S."/>
            <person name="Secka A."/>
            <person name="Antonio M."/>
            <person name="Oren A."/>
            <person name="Chaudhuri R.R."/>
            <person name="La Ragione R."/>
            <person name="Hildebrand F."/>
            <person name="Pallen M.J."/>
        </authorList>
    </citation>
    <scope>NUCLEOTIDE SEQUENCE</scope>
    <source>
        <strain evidence="1">ChiGjej1B1-24693</strain>
    </source>
</reference>
<dbReference type="EMBL" id="DVLP01000075">
    <property type="protein sequence ID" value="HIT74466.1"/>
    <property type="molecule type" value="Genomic_DNA"/>
</dbReference>
<dbReference type="AlphaFoldDB" id="A0A9D1GVW1"/>
<name>A0A9D1GVW1_9ACTN</name>
<proteinExistence type="predicted"/>
<organism evidence="1 2">
    <name type="scientific">Candidatus Avipropionibacterium avicola</name>
    <dbReference type="NCBI Taxonomy" id="2840701"/>
    <lineage>
        <taxon>Bacteria</taxon>
        <taxon>Bacillati</taxon>
        <taxon>Actinomycetota</taxon>
        <taxon>Actinomycetes</taxon>
        <taxon>Propionibacteriales</taxon>
        <taxon>Propionibacteriaceae</taxon>
        <taxon>Propionibacteriaceae incertae sedis</taxon>
        <taxon>Candidatus Avipropionibacterium</taxon>
    </lineage>
</organism>